<dbReference type="EMBL" id="CZPZ01000018">
    <property type="protein sequence ID" value="CUS36706.1"/>
    <property type="molecule type" value="Genomic_DNA"/>
</dbReference>
<feature type="domain" description="DUF2007" evidence="1">
    <location>
        <begin position="1"/>
        <end position="67"/>
    </location>
</feature>
<dbReference type="STRING" id="1742973.COMA2_250040"/>
<evidence type="ECO:0000313" key="3">
    <source>
        <dbReference type="Proteomes" id="UP000198736"/>
    </source>
</evidence>
<keyword evidence="3" id="KW-1185">Reference proteome</keyword>
<organism evidence="2 3">
    <name type="scientific">Candidatus Nitrospira nitrificans</name>
    <dbReference type="NCBI Taxonomy" id="1742973"/>
    <lineage>
        <taxon>Bacteria</taxon>
        <taxon>Pseudomonadati</taxon>
        <taxon>Nitrospirota</taxon>
        <taxon>Nitrospiria</taxon>
        <taxon>Nitrospirales</taxon>
        <taxon>Nitrospiraceae</taxon>
        <taxon>Nitrospira</taxon>
    </lineage>
</organism>
<gene>
    <name evidence="2" type="ORF">COMA2_250040</name>
</gene>
<dbReference type="RefSeq" id="WP_090898336.1">
    <property type="nucleotide sequence ID" value="NZ_CZPZ01000018.1"/>
</dbReference>
<proteinExistence type="predicted"/>
<accession>A0A0S4LNP3</accession>
<dbReference type="Proteomes" id="UP000198736">
    <property type="component" value="Unassembled WGS sequence"/>
</dbReference>
<dbReference type="Gene3D" id="3.30.70.790">
    <property type="entry name" value="UreE, C-terminal domain"/>
    <property type="match status" value="1"/>
</dbReference>
<evidence type="ECO:0000259" key="1">
    <source>
        <dbReference type="Pfam" id="PF09413"/>
    </source>
</evidence>
<evidence type="ECO:0000313" key="2">
    <source>
        <dbReference type="EMBL" id="CUS36706.1"/>
    </source>
</evidence>
<dbReference type="OrthoDB" id="9814654at2"/>
<sequence>MKQVFVSQSLIEVEMRKEQLEQAGIRCMIKNQRSSGLAGEIPFVEIFPELWVLQERDYDQARRLHEEGTELSPMRQDFWTCSGCGERHEGQFGVCWKCGQEKPSS</sequence>
<dbReference type="AlphaFoldDB" id="A0A0S4LNP3"/>
<dbReference type="InterPro" id="IPR018551">
    <property type="entry name" value="DUF2007"/>
</dbReference>
<protein>
    <recommendedName>
        <fullName evidence="1">DUF2007 domain-containing protein</fullName>
    </recommendedName>
</protein>
<dbReference type="Pfam" id="PF09413">
    <property type="entry name" value="DUF2007"/>
    <property type="match status" value="1"/>
</dbReference>
<name>A0A0S4LNP3_9BACT</name>
<reference evidence="3" key="1">
    <citation type="submission" date="2015-10" db="EMBL/GenBank/DDBJ databases">
        <authorList>
            <person name="Luecker S."/>
            <person name="Luecker S."/>
        </authorList>
    </citation>
    <scope>NUCLEOTIDE SEQUENCE [LARGE SCALE GENOMIC DNA]</scope>
</reference>